<dbReference type="Pfam" id="PF22784">
    <property type="entry name" value="PTP-SAK"/>
    <property type="match status" value="1"/>
</dbReference>
<gene>
    <name evidence="6" type="ORF">TRAPUB_7778</name>
</gene>
<sequence length="602" mass="66061">MTDFVRRLVSGNKARYKDEELDLELDLAYITDNVIVMGYPATGLEGFYRNRREDAKKFLDHHHGKNYWVFNFCPVKENSYPSSVFEGRVSRYPFPDHHSPPLAVLALVAREIRLWLDGAPGRVAVMHCKAGKGRSGTMACSYLLTLDIAPSAPKTDRSRADKELAKTRAEEVMNAMPADEAADMASSNEQPDGDPIKHEIADDGDKATEKPLAAAATQEAEAAAARKGTVNSLNHVLDLHTSGRMKRPSSPSKKLKQGVSIPSQRRWLYYWSLVLAHQAPPDFWSVDPEVLARPSPKVKLTQIKLRMRELSGVKSSIVRAVNTLVDTAGLSKRVASTNSSSQVWASLARYDDAFVETLEGWERFTRDEGGAMGVRRKGADKMAGESFADLFSEGRFDSSKMVRSFARMGTFSDEDIRKDADEEGKFEALLLRPLTGDKWLSIREKIEAGEKTSPARTSTVESEDASIYDATRALGGDGGVVLDANRELRVKLYLGQVFMGWFWFIPTFHIPHPRGAGEQGATLVLARKEIDFPVGIGASIMDVSVSMEWCSEAADIISPPERQGSMESAADEGEPTGIAATLQAVAGGEVAGVTEVKQAADE</sequence>
<dbReference type="GO" id="GO:0005886">
    <property type="term" value="C:plasma membrane"/>
    <property type="evidence" value="ECO:0007669"/>
    <property type="project" value="TreeGrafter"/>
</dbReference>
<dbReference type="InterPro" id="IPR000387">
    <property type="entry name" value="Tyr_Pase_dom"/>
</dbReference>
<accession>A0A1M2V2A6</accession>
<organism evidence="6 7">
    <name type="scientific">Trametes pubescens</name>
    <name type="common">White-rot fungus</name>
    <dbReference type="NCBI Taxonomy" id="154538"/>
    <lineage>
        <taxon>Eukaryota</taxon>
        <taxon>Fungi</taxon>
        <taxon>Dikarya</taxon>
        <taxon>Basidiomycota</taxon>
        <taxon>Agaricomycotina</taxon>
        <taxon>Agaricomycetes</taxon>
        <taxon>Polyporales</taxon>
        <taxon>Polyporaceae</taxon>
        <taxon>Trametes</taxon>
    </lineage>
</organism>
<dbReference type="Proteomes" id="UP000184267">
    <property type="component" value="Unassembled WGS sequence"/>
</dbReference>
<reference evidence="6 7" key="1">
    <citation type="submission" date="2016-10" db="EMBL/GenBank/DDBJ databases">
        <title>Genome sequence of the basidiomycete white-rot fungus Trametes pubescens.</title>
        <authorList>
            <person name="Makela M.R."/>
            <person name="Granchi Z."/>
            <person name="Peng M."/>
            <person name="De Vries R.P."/>
            <person name="Grigoriev I."/>
            <person name="Riley R."/>
            <person name="Hilden K."/>
        </authorList>
    </citation>
    <scope>NUCLEOTIDE SEQUENCE [LARGE SCALE GENOMIC DNA]</scope>
    <source>
        <strain evidence="6 7">FBCC735</strain>
    </source>
</reference>
<keyword evidence="2" id="KW-0378">Hydrolase</keyword>
<dbReference type="SUPFAM" id="SSF52799">
    <property type="entry name" value="(Phosphotyrosine protein) phosphatases II"/>
    <property type="match status" value="1"/>
</dbReference>
<proteinExistence type="predicted"/>
<name>A0A1M2V2A6_TRAPU</name>
<feature type="domain" description="Phosphatase tensin-type" evidence="5">
    <location>
        <begin position="16"/>
        <end position="278"/>
    </location>
</feature>
<dbReference type="GO" id="GO:0046856">
    <property type="term" value="P:phosphatidylinositol dephosphorylation"/>
    <property type="evidence" value="ECO:0007669"/>
    <property type="project" value="TreeGrafter"/>
</dbReference>
<dbReference type="PROSITE" id="PS00383">
    <property type="entry name" value="TYR_PHOSPHATASE_1"/>
    <property type="match status" value="1"/>
</dbReference>
<dbReference type="Gene3D" id="3.90.190.10">
    <property type="entry name" value="Protein tyrosine phosphatase superfamily"/>
    <property type="match status" value="1"/>
</dbReference>
<dbReference type="InterPro" id="IPR016130">
    <property type="entry name" value="Tyr_Pase_AS"/>
</dbReference>
<dbReference type="PANTHER" id="PTHR12305">
    <property type="entry name" value="PHOSPHATASE WITH HOMOLOGY TO TENSIN"/>
    <property type="match status" value="1"/>
</dbReference>
<evidence type="ECO:0000259" key="4">
    <source>
        <dbReference type="PROSITE" id="PS50056"/>
    </source>
</evidence>
<keyword evidence="7" id="KW-1185">Reference proteome</keyword>
<evidence type="ECO:0000313" key="6">
    <source>
        <dbReference type="EMBL" id="OJT01722.1"/>
    </source>
</evidence>
<dbReference type="InterPro" id="IPR029023">
    <property type="entry name" value="Tensin_phosphatase"/>
</dbReference>
<dbReference type="OMA" id="NFCPVKE"/>
<feature type="region of interest" description="Disordered" evidence="3">
    <location>
        <begin position="237"/>
        <end position="257"/>
    </location>
</feature>
<dbReference type="InterPro" id="IPR029021">
    <property type="entry name" value="Prot-tyrosine_phosphatase-like"/>
</dbReference>
<dbReference type="EMBL" id="MNAD01001723">
    <property type="protein sequence ID" value="OJT01722.1"/>
    <property type="molecule type" value="Genomic_DNA"/>
</dbReference>
<dbReference type="PROSITE" id="PS50056">
    <property type="entry name" value="TYR_PHOSPHATASE_2"/>
    <property type="match status" value="1"/>
</dbReference>
<dbReference type="GO" id="GO:0005634">
    <property type="term" value="C:nucleus"/>
    <property type="evidence" value="ECO:0007669"/>
    <property type="project" value="TreeGrafter"/>
</dbReference>
<feature type="region of interest" description="Disordered" evidence="3">
    <location>
        <begin position="180"/>
        <end position="202"/>
    </location>
</feature>
<dbReference type="PROSITE" id="PS51181">
    <property type="entry name" value="PPASE_TENSIN"/>
    <property type="match status" value="1"/>
</dbReference>
<dbReference type="OrthoDB" id="5632at2759"/>
<dbReference type="InterPro" id="IPR057023">
    <property type="entry name" value="PTP-SAK"/>
</dbReference>
<dbReference type="EC" id="3.1.3.67" evidence="1"/>
<dbReference type="InterPro" id="IPR051281">
    <property type="entry name" value="Dual-spec_lipid-protein_phosph"/>
</dbReference>
<evidence type="ECO:0000256" key="3">
    <source>
        <dbReference type="SAM" id="MobiDB-lite"/>
    </source>
</evidence>
<dbReference type="GO" id="GO:0051896">
    <property type="term" value="P:regulation of phosphatidylinositol 3-kinase/protein kinase B signal transduction"/>
    <property type="evidence" value="ECO:0007669"/>
    <property type="project" value="TreeGrafter"/>
</dbReference>
<evidence type="ECO:0000256" key="1">
    <source>
        <dbReference type="ARBA" id="ARBA00013015"/>
    </source>
</evidence>
<protein>
    <recommendedName>
        <fullName evidence="1">phosphatidylinositol-3,4,5-trisphosphate 3-phosphatase</fullName>
        <ecNumber evidence="1">3.1.3.67</ecNumber>
    </recommendedName>
</protein>
<dbReference type="AlphaFoldDB" id="A0A1M2V2A6"/>
<dbReference type="GO" id="GO:0048870">
    <property type="term" value="P:cell motility"/>
    <property type="evidence" value="ECO:0007669"/>
    <property type="project" value="TreeGrafter"/>
</dbReference>
<dbReference type="GO" id="GO:0042995">
    <property type="term" value="C:cell projection"/>
    <property type="evidence" value="ECO:0007669"/>
    <property type="project" value="TreeGrafter"/>
</dbReference>
<dbReference type="GO" id="GO:0043491">
    <property type="term" value="P:phosphatidylinositol 3-kinase/protein kinase B signal transduction"/>
    <property type="evidence" value="ECO:0007669"/>
    <property type="project" value="TreeGrafter"/>
</dbReference>
<comment type="caution">
    <text evidence="6">The sequence shown here is derived from an EMBL/GenBank/DDBJ whole genome shotgun (WGS) entry which is preliminary data.</text>
</comment>
<dbReference type="GO" id="GO:0016314">
    <property type="term" value="F:phosphatidylinositol-3,4,5-trisphosphate 3-phosphatase activity"/>
    <property type="evidence" value="ECO:0007669"/>
    <property type="project" value="UniProtKB-EC"/>
</dbReference>
<dbReference type="GO" id="GO:0004725">
    <property type="term" value="F:protein tyrosine phosphatase activity"/>
    <property type="evidence" value="ECO:0007669"/>
    <property type="project" value="TreeGrafter"/>
</dbReference>
<evidence type="ECO:0000313" key="7">
    <source>
        <dbReference type="Proteomes" id="UP000184267"/>
    </source>
</evidence>
<dbReference type="PANTHER" id="PTHR12305:SF81">
    <property type="entry name" value="PHOSPHATIDYLINOSITOL 3,4,5-TRISPHOSPHATE 3-PHOSPHATASE AND DUAL-SPECIFICITY PROTEIN PHOSPHATASE PTEN"/>
    <property type="match status" value="1"/>
</dbReference>
<evidence type="ECO:0000256" key="2">
    <source>
        <dbReference type="ARBA" id="ARBA00022801"/>
    </source>
</evidence>
<dbReference type="STRING" id="154538.A0A1M2V2A6"/>
<dbReference type="GO" id="GO:0005829">
    <property type="term" value="C:cytosol"/>
    <property type="evidence" value="ECO:0007669"/>
    <property type="project" value="TreeGrafter"/>
</dbReference>
<feature type="domain" description="Tyrosine specific protein phosphatases" evidence="4">
    <location>
        <begin position="102"/>
        <end position="174"/>
    </location>
</feature>
<evidence type="ECO:0000259" key="5">
    <source>
        <dbReference type="PROSITE" id="PS51181"/>
    </source>
</evidence>